<proteinExistence type="predicted"/>
<evidence type="ECO:0000313" key="2">
    <source>
        <dbReference type="Proteomes" id="UP000011651"/>
    </source>
</evidence>
<organism evidence="1 2">
    <name type="scientific">Vreelandella titanicae BH1</name>
    <dbReference type="NCBI Taxonomy" id="1204738"/>
    <lineage>
        <taxon>Bacteria</taxon>
        <taxon>Pseudomonadati</taxon>
        <taxon>Pseudomonadota</taxon>
        <taxon>Gammaproteobacteria</taxon>
        <taxon>Oceanospirillales</taxon>
        <taxon>Halomonadaceae</taxon>
        <taxon>Vreelandella</taxon>
    </lineage>
</organism>
<dbReference type="EMBL" id="AOPO01000001">
    <property type="protein sequence ID" value="ELY22409.1"/>
    <property type="molecule type" value="Genomic_DNA"/>
</dbReference>
<dbReference type="AlphaFoldDB" id="L9UC03"/>
<comment type="caution">
    <text evidence="1">The sequence shown here is derived from an EMBL/GenBank/DDBJ whole genome shotgun (WGS) entry which is preliminary data.</text>
</comment>
<reference evidence="1 2" key="1">
    <citation type="journal article" date="2013" name="Genome Announc.">
        <title>Draft Genome of the Marine Gammaproteobacterium Halomonas titanicae.</title>
        <authorList>
            <person name="Sanchez-Porro C."/>
            <person name="de la Haba R.R."/>
            <person name="Cruz-Hernandez N."/>
            <person name="Gonzalez J.M."/>
            <person name="Reyes-Guirao C."/>
            <person name="Navarro-Sampedro L."/>
            <person name="Carballo M."/>
            <person name="Ventosa A."/>
        </authorList>
    </citation>
    <scope>NUCLEOTIDE SEQUENCE [LARGE SCALE GENOMIC DNA]</scope>
    <source>
        <strain evidence="1 2">BH1</strain>
    </source>
</reference>
<accession>L9UC03</accession>
<evidence type="ECO:0000313" key="1">
    <source>
        <dbReference type="EMBL" id="ELY22409.1"/>
    </source>
</evidence>
<protein>
    <submittedName>
        <fullName evidence="1">Uncharacterized protein</fullName>
    </submittedName>
</protein>
<sequence>MSPLGHSPQRINPDHNAYALVQMPERSLCVAPSSFWRTGWVYHRPMIGSAVMTQAEQLLNGRPRALSTDEVIEFFNALPPHQATAGPLTIEAKVSPGMGQVVVKLALAGREIGRHLLGYTEQVLILNLANNGATATGKIKLELRAAPHFSSLGADVSAKQSGQTFCFKGDIASWQANGLPVVGHYVTQLDATLTASTTVRGVSANTANFEFRSLGDAVAAMTATQLAPVQVYPDEISVGDLHICKGAKITLAVPTEIGPGMLFLQCFFKTATTPETQVSASVANIAWPQVATPKMVSDEAREGDPHD</sequence>
<gene>
    <name evidence="1" type="ORF">HALTITAN_0002</name>
</gene>
<name>L9UC03_9GAMM</name>
<dbReference type="PATRIC" id="fig|1204738.3.peg.8"/>
<dbReference type="Proteomes" id="UP000011651">
    <property type="component" value="Unassembled WGS sequence"/>
</dbReference>